<keyword evidence="2" id="KW-0732">Signal</keyword>
<feature type="signal peptide" evidence="2">
    <location>
        <begin position="1"/>
        <end position="19"/>
    </location>
</feature>
<evidence type="ECO:0000256" key="1">
    <source>
        <dbReference type="SAM" id="MobiDB-lite"/>
    </source>
</evidence>
<dbReference type="EMBL" id="CAJOBB010000008">
    <property type="protein sequence ID" value="CAF3506896.1"/>
    <property type="molecule type" value="Genomic_DNA"/>
</dbReference>
<feature type="region of interest" description="Disordered" evidence="1">
    <location>
        <begin position="218"/>
        <end position="242"/>
    </location>
</feature>
<dbReference type="EMBL" id="CAJNOE010000239">
    <property type="protein sequence ID" value="CAF1079211.1"/>
    <property type="molecule type" value="Genomic_DNA"/>
</dbReference>
<feature type="compositionally biased region" description="Basic and acidic residues" evidence="1">
    <location>
        <begin position="147"/>
        <end position="191"/>
    </location>
</feature>
<protein>
    <submittedName>
        <fullName evidence="3">Uncharacterized protein</fullName>
    </submittedName>
</protein>
<name>A0A814MGZ0_9BILA</name>
<feature type="compositionally biased region" description="Basic and acidic residues" evidence="1">
    <location>
        <begin position="218"/>
        <end position="228"/>
    </location>
</feature>
<organism evidence="3 5">
    <name type="scientific">Adineta steineri</name>
    <dbReference type="NCBI Taxonomy" id="433720"/>
    <lineage>
        <taxon>Eukaryota</taxon>
        <taxon>Metazoa</taxon>
        <taxon>Spiralia</taxon>
        <taxon>Gnathifera</taxon>
        <taxon>Rotifera</taxon>
        <taxon>Eurotatoria</taxon>
        <taxon>Bdelloidea</taxon>
        <taxon>Adinetida</taxon>
        <taxon>Adinetidae</taxon>
        <taxon>Adineta</taxon>
    </lineage>
</organism>
<sequence length="242" mass="26271">MHLVLFSIVALCVADNSRTQEIAIATDYLRAHVNDSLLPESAINAQVTPAVPPPVNPDIVVTGPIIAPPPAAAGKPAKVAVAAVKPAPAVVEGKGTDATTTTTGATPPKAELRGPSDAKDIKHDKDHKDGKDHKDDKKHKDHKDHKEHKDAKDAKDDKDTKDAKDSSSEEAAEDKSKSFDHEHESHHDHDATISVDVHNILDLFKEQLHETEERLLAAIHHDHKEHHPNASPAPKSYRTADR</sequence>
<feature type="chain" id="PRO_5036225262" evidence="2">
    <location>
        <begin position="20"/>
        <end position="242"/>
    </location>
</feature>
<gene>
    <name evidence="3" type="ORF">IZO911_LOCUS21862</name>
    <name evidence="4" type="ORF">KXQ929_LOCUS384</name>
</gene>
<feature type="compositionally biased region" description="Low complexity" evidence="1">
    <location>
        <begin position="93"/>
        <end position="109"/>
    </location>
</feature>
<reference evidence="3" key="1">
    <citation type="submission" date="2021-02" db="EMBL/GenBank/DDBJ databases">
        <authorList>
            <person name="Nowell W R."/>
        </authorList>
    </citation>
    <scope>NUCLEOTIDE SEQUENCE</scope>
</reference>
<evidence type="ECO:0000313" key="4">
    <source>
        <dbReference type="EMBL" id="CAF3506896.1"/>
    </source>
</evidence>
<evidence type="ECO:0000313" key="3">
    <source>
        <dbReference type="EMBL" id="CAF1079211.1"/>
    </source>
</evidence>
<dbReference type="AlphaFoldDB" id="A0A814MGZ0"/>
<proteinExistence type="predicted"/>
<comment type="caution">
    <text evidence="3">The sequence shown here is derived from an EMBL/GenBank/DDBJ whole genome shotgun (WGS) entry which is preliminary data.</text>
</comment>
<accession>A0A814MGZ0</accession>
<evidence type="ECO:0000313" key="5">
    <source>
        <dbReference type="Proteomes" id="UP000663860"/>
    </source>
</evidence>
<feature type="compositionally biased region" description="Basic and acidic residues" evidence="1">
    <location>
        <begin position="110"/>
        <end position="135"/>
    </location>
</feature>
<feature type="region of interest" description="Disordered" evidence="1">
    <location>
        <begin position="93"/>
        <end position="193"/>
    </location>
</feature>
<feature type="compositionally biased region" description="Basic residues" evidence="1">
    <location>
        <begin position="136"/>
        <end position="146"/>
    </location>
</feature>
<dbReference type="Proteomes" id="UP000663868">
    <property type="component" value="Unassembled WGS sequence"/>
</dbReference>
<dbReference type="Proteomes" id="UP000663860">
    <property type="component" value="Unassembled WGS sequence"/>
</dbReference>
<evidence type="ECO:0000256" key="2">
    <source>
        <dbReference type="SAM" id="SignalP"/>
    </source>
</evidence>